<dbReference type="Proteomes" id="UP000298663">
    <property type="component" value="Unassembled WGS sequence"/>
</dbReference>
<protein>
    <submittedName>
        <fullName evidence="1">Uncharacterized protein</fullName>
    </submittedName>
</protein>
<evidence type="ECO:0000313" key="2">
    <source>
        <dbReference type="Proteomes" id="UP000298663"/>
    </source>
</evidence>
<accession>A0A4U5N3V2</accession>
<reference evidence="1 2" key="2">
    <citation type="journal article" date="2019" name="G3 (Bethesda)">
        <title>Hybrid Assembly of the Genome of the Entomopathogenic Nematode Steinernema carpocapsae Identifies the X-Chromosome.</title>
        <authorList>
            <person name="Serra L."/>
            <person name="Macchietto M."/>
            <person name="Macias-Munoz A."/>
            <person name="McGill C.J."/>
            <person name="Rodriguez I.M."/>
            <person name="Rodriguez B."/>
            <person name="Murad R."/>
            <person name="Mortazavi A."/>
        </authorList>
    </citation>
    <scope>NUCLEOTIDE SEQUENCE [LARGE SCALE GENOMIC DNA]</scope>
    <source>
        <strain evidence="1 2">ALL</strain>
    </source>
</reference>
<name>A0A4U5N3V2_STECR</name>
<keyword evidence="2" id="KW-1185">Reference proteome</keyword>
<comment type="caution">
    <text evidence="1">The sequence shown here is derived from an EMBL/GenBank/DDBJ whole genome shotgun (WGS) entry which is preliminary data.</text>
</comment>
<sequence length="130" mass="15138">MDFDNHMEHLNFYEDGYSILAKIYYIISKLIRVIANLPCCMRVSRSVALTLRFVRNHPRHHVLQSALLCYSAILDSLPKSIILSEMMSDVKEWAEFFAHLVENDERTKNDETTRKIAGAVFVQLSELFKD</sequence>
<evidence type="ECO:0000313" key="1">
    <source>
        <dbReference type="EMBL" id="TKR77041.1"/>
    </source>
</evidence>
<organism evidence="1 2">
    <name type="scientific">Steinernema carpocapsae</name>
    <name type="common">Entomopathogenic nematode</name>
    <dbReference type="NCBI Taxonomy" id="34508"/>
    <lineage>
        <taxon>Eukaryota</taxon>
        <taxon>Metazoa</taxon>
        <taxon>Ecdysozoa</taxon>
        <taxon>Nematoda</taxon>
        <taxon>Chromadorea</taxon>
        <taxon>Rhabditida</taxon>
        <taxon>Tylenchina</taxon>
        <taxon>Panagrolaimomorpha</taxon>
        <taxon>Strongyloidoidea</taxon>
        <taxon>Steinernematidae</taxon>
        <taxon>Steinernema</taxon>
    </lineage>
</organism>
<gene>
    <name evidence="1" type="ORF">L596_018090</name>
</gene>
<reference evidence="1 2" key="1">
    <citation type="journal article" date="2015" name="Genome Biol.">
        <title>Comparative genomics of Steinernema reveals deeply conserved gene regulatory networks.</title>
        <authorList>
            <person name="Dillman A.R."/>
            <person name="Macchietto M."/>
            <person name="Porter C.F."/>
            <person name="Rogers A."/>
            <person name="Williams B."/>
            <person name="Antoshechkin I."/>
            <person name="Lee M.M."/>
            <person name="Goodwin Z."/>
            <person name="Lu X."/>
            <person name="Lewis E.E."/>
            <person name="Goodrich-Blair H."/>
            <person name="Stock S.P."/>
            <person name="Adams B.J."/>
            <person name="Sternberg P.W."/>
            <person name="Mortazavi A."/>
        </authorList>
    </citation>
    <scope>NUCLEOTIDE SEQUENCE [LARGE SCALE GENOMIC DNA]</scope>
    <source>
        <strain evidence="1 2">ALL</strain>
    </source>
</reference>
<dbReference type="EMBL" id="AZBU02000005">
    <property type="protein sequence ID" value="TKR77041.1"/>
    <property type="molecule type" value="Genomic_DNA"/>
</dbReference>
<proteinExistence type="predicted"/>
<dbReference type="AlphaFoldDB" id="A0A4U5N3V2"/>